<accession>A0A0F9YJL8</accession>
<evidence type="ECO:0008006" key="3">
    <source>
        <dbReference type="Google" id="ProtNLM"/>
    </source>
</evidence>
<comment type="caution">
    <text evidence="1">The sequence shown here is derived from an EMBL/GenBank/DDBJ whole genome shotgun (WGS) entry which is preliminary data.</text>
</comment>
<reference evidence="1 2" key="1">
    <citation type="journal article" date="2015" name="Nature">
        <title>rRNA introns, odd ribosomes, and small enigmatic genomes across a large radiation of phyla.</title>
        <authorList>
            <person name="Brown C.T."/>
            <person name="Hug L.A."/>
            <person name="Thomas B.C."/>
            <person name="Sharon I."/>
            <person name="Castelle C.J."/>
            <person name="Singh A."/>
            <person name="Wilkins M.J."/>
            <person name="Williams K.H."/>
            <person name="Banfield J.F."/>
        </authorList>
    </citation>
    <scope>NUCLEOTIDE SEQUENCE [LARGE SCALE GENOMIC DNA]</scope>
</reference>
<dbReference type="Proteomes" id="UP000034803">
    <property type="component" value="Unassembled WGS sequence"/>
</dbReference>
<sequence>MKFFTKKEKKIILLILVCLFTIVGINMKVSLRRGRDNTRKNDLSVLQKALDIFISKYQMFPPSVDGKIEGCFGPDTKVDPKTGKLINLHVCEWGKDVFENIQTLPKDPNYKKGASYLYLSDTKKYQIYISLEGKDEAEYTPAIINKNLQCGTKICNYGREY</sequence>
<name>A0A0F9YJL8_9BACT</name>
<evidence type="ECO:0000313" key="2">
    <source>
        <dbReference type="Proteomes" id="UP000034803"/>
    </source>
</evidence>
<protein>
    <recommendedName>
        <fullName evidence="3">Type II secretion system protein GspG C-terminal domain-containing protein</fullName>
    </recommendedName>
</protein>
<dbReference type="Gene3D" id="3.30.700.10">
    <property type="entry name" value="Glycoprotein, Type 4 Pilin"/>
    <property type="match status" value="1"/>
</dbReference>
<gene>
    <name evidence="1" type="ORF">UR21_C0009G0069</name>
</gene>
<proteinExistence type="predicted"/>
<organism evidence="1 2">
    <name type="scientific">Candidatus Woesebacteria bacterium GW2011_GWC2_31_9</name>
    <dbReference type="NCBI Taxonomy" id="1618586"/>
    <lineage>
        <taxon>Bacteria</taxon>
        <taxon>Candidatus Woeseibacteriota</taxon>
    </lineage>
</organism>
<dbReference type="EMBL" id="LBOI01000009">
    <property type="protein sequence ID" value="KKP31488.1"/>
    <property type="molecule type" value="Genomic_DNA"/>
</dbReference>
<dbReference type="AlphaFoldDB" id="A0A0F9YJL8"/>
<evidence type="ECO:0000313" key="1">
    <source>
        <dbReference type="EMBL" id="KKP31488.1"/>
    </source>
</evidence>